<dbReference type="Proteomes" id="UP000325395">
    <property type="component" value="Unassembled WGS sequence"/>
</dbReference>
<evidence type="ECO:0000313" key="3">
    <source>
        <dbReference type="Proteomes" id="UP000325395"/>
    </source>
</evidence>
<protein>
    <submittedName>
        <fullName evidence="2">Uncharacterized protein</fullName>
    </submittedName>
</protein>
<feature type="transmembrane region" description="Helical" evidence="1">
    <location>
        <begin position="6"/>
        <end position="23"/>
    </location>
</feature>
<feature type="transmembrane region" description="Helical" evidence="1">
    <location>
        <begin position="35"/>
        <end position="61"/>
    </location>
</feature>
<accession>A0ABQ6WQF9</accession>
<proteinExistence type="predicted"/>
<sequence length="82" mass="9734">MEWECRLTPLYMPVIVVVVNGWVDGWMYRRVSVVLSSFAFVCVLACRLSVTILSIFCYFFFPFFLGWFAEFLSIRLWVRISC</sequence>
<keyword evidence="3" id="KW-1185">Reference proteome</keyword>
<evidence type="ECO:0000256" key="1">
    <source>
        <dbReference type="SAM" id="Phobius"/>
    </source>
</evidence>
<evidence type="ECO:0000313" key="2">
    <source>
        <dbReference type="EMBL" id="KAE8419342.1"/>
    </source>
</evidence>
<reference evidence="2 3" key="1">
    <citation type="submission" date="2019-04" db="EMBL/GenBank/DDBJ databases">
        <authorList>
            <consortium name="DOE Joint Genome Institute"/>
            <person name="Mondo S."/>
            <person name="Kjaerbolling I."/>
            <person name="Vesth T."/>
            <person name="Frisvad J.C."/>
            <person name="Nybo J.L."/>
            <person name="Theobald S."/>
            <person name="Kildgaard S."/>
            <person name="Isbrandt T."/>
            <person name="Kuo A."/>
            <person name="Sato A."/>
            <person name="Lyhne E.K."/>
            <person name="Kogle M.E."/>
            <person name="Wiebenga A."/>
            <person name="Kun R.S."/>
            <person name="Lubbers R.J."/>
            <person name="Makela M.R."/>
            <person name="Barry K."/>
            <person name="Chovatia M."/>
            <person name="Clum A."/>
            <person name="Daum C."/>
            <person name="Haridas S."/>
            <person name="He G."/>
            <person name="LaButti K."/>
            <person name="Lipzen A."/>
            <person name="Riley R."/>
            <person name="Salamov A."/>
            <person name="Simmons B.A."/>
            <person name="Magnuson J.K."/>
            <person name="Henrissat B."/>
            <person name="Mortensen U.H."/>
            <person name="Larsen T.O."/>
            <person name="Devries R.P."/>
            <person name="Grigoriev I.V."/>
            <person name="Machida M."/>
            <person name="Baker S.E."/>
            <person name="Andersen M.R."/>
            <person name="Cantor M.N."/>
            <person name="Hua S.X."/>
        </authorList>
    </citation>
    <scope>NUCLEOTIDE SEQUENCE [LARGE SCALE GENOMIC DNA]</scope>
    <source>
        <strain evidence="2 3">CBS 117616</strain>
    </source>
</reference>
<gene>
    <name evidence="2" type="ORF">BDV36DRAFT_251937</name>
</gene>
<organism evidence="2 3">
    <name type="scientific">Aspergillus pseudocaelatus</name>
    <dbReference type="NCBI Taxonomy" id="1825620"/>
    <lineage>
        <taxon>Eukaryota</taxon>
        <taxon>Fungi</taxon>
        <taxon>Dikarya</taxon>
        <taxon>Ascomycota</taxon>
        <taxon>Pezizomycotina</taxon>
        <taxon>Eurotiomycetes</taxon>
        <taxon>Eurotiomycetidae</taxon>
        <taxon>Eurotiales</taxon>
        <taxon>Aspergillaceae</taxon>
        <taxon>Aspergillus</taxon>
        <taxon>Aspergillus subgen. Circumdati</taxon>
    </lineage>
</organism>
<keyword evidence="1" id="KW-1133">Transmembrane helix</keyword>
<keyword evidence="1" id="KW-0812">Transmembrane</keyword>
<dbReference type="EMBL" id="ML735718">
    <property type="protein sequence ID" value="KAE8419342.1"/>
    <property type="molecule type" value="Genomic_DNA"/>
</dbReference>
<name>A0ABQ6WQF9_9EURO</name>
<keyword evidence="1" id="KW-0472">Membrane</keyword>